<evidence type="ECO:0000313" key="2">
    <source>
        <dbReference type="EMBL" id="GAV21738.1"/>
    </source>
</evidence>
<dbReference type="OrthoDB" id="9797976at2"/>
<sequence>MLGTIVNFVAILLGGSIGVFFKKSLPENYKEIVMNILALSVVVVGITMSITTKNFLVVILSLVLGGLVGEFLGIENGLNSLGQKLEKRFSESGGDFARGFVYATLVFCVGAMAIMGAIEDGLNNNHQILFIKSLLDGISSIIFAATLGKGVIFSALPVLFYQGTIAIFAGLIKGFLTKAVITELTATGGILIIGIGTNMLNLTKLKIGNYLPALIFVFFLEPVLRFLS</sequence>
<keyword evidence="1" id="KW-0812">Transmembrane</keyword>
<feature type="transmembrane region" description="Helical" evidence="1">
    <location>
        <begin position="56"/>
        <end position="78"/>
    </location>
</feature>
<dbReference type="InterPro" id="IPR007563">
    <property type="entry name" value="DUF554"/>
</dbReference>
<dbReference type="Proteomes" id="UP000187485">
    <property type="component" value="Unassembled WGS sequence"/>
</dbReference>
<dbReference type="Pfam" id="PF04474">
    <property type="entry name" value="DUF554"/>
    <property type="match status" value="1"/>
</dbReference>
<keyword evidence="1" id="KW-0472">Membrane</keyword>
<keyword evidence="1" id="KW-1133">Transmembrane helix</keyword>
<reference evidence="3" key="1">
    <citation type="submission" date="2016-12" db="EMBL/GenBank/DDBJ databases">
        <title>Draft Genome Sequences od Carboxydothermus pertinax and islandicus, Hydrogenogenic Carboxydotrophic Bacteria.</title>
        <authorList>
            <person name="Fukuyama Y."/>
            <person name="Ohmae K."/>
            <person name="Yoneda Y."/>
            <person name="Yoshida T."/>
            <person name="Sako Y."/>
        </authorList>
    </citation>
    <scope>NUCLEOTIDE SEQUENCE [LARGE SCALE GENOMIC DNA]</scope>
    <source>
        <strain evidence="3">Ug1</strain>
    </source>
</reference>
<dbReference type="EMBL" id="BDJK01000004">
    <property type="protein sequence ID" value="GAV21738.1"/>
    <property type="molecule type" value="Genomic_DNA"/>
</dbReference>
<dbReference type="PANTHER" id="PTHR36111">
    <property type="entry name" value="INNER MEMBRANE PROTEIN-RELATED"/>
    <property type="match status" value="1"/>
</dbReference>
<feature type="transmembrane region" description="Helical" evidence="1">
    <location>
        <begin position="207"/>
        <end position="227"/>
    </location>
</feature>
<feature type="transmembrane region" description="Helical" evidence="1">
    <location>
        <begin position="32"/>
        <end position="50"/>
    </location>
</feature>
<comment type="caution">
    <text evidence="2">The sequence shown here is derived from an EMBL/GenBank/DDBJ whole genome shotgun (WGS) entry which is preliminary data.</text>
</comment>
<organism evidence="2 3">
    <name type="scientific">Carboxydothermus pertinax</name>
    <dbReference type="NCBI Taxonomy" id="870242"/>
    <lineage>
        <taxon>Bacteria</taxon>
        <taxon>Bacillati</taxon>
        <taxon>Bacillota</taxon>
        <taxon>Clostridia</taxon>
        <taxon>Thermoanaerobacterales</taxon>
        <taxon>Thermoanaerobacteraceae</taxon>
        <taxon>Carboxydothermus</taxon>
    </lineage>
</organism>
<feature type="transmembrane region" description="Helical" evidence="1">
    <location>
        <begin position="6"/>
        <end position="25"/>
    </location>
</feature>
<proteinExistence type="predicted"/>
<dbReference type="AlphaFoldDB" id="A0A1L8CS36"/>
<dbReference type="RefSeq" id="WP_075858191.1">
    <property type="nucleotide sequence ID" value="NZ_BDJK01000004.1"/>
</dbReference>
<name>A0A1L8CS36_9THEO</name>
<evidence type="ECO:0000313" key="3">
    <source>
        <dbReference type="Proteomes" id="UP000187485"/>
    </source>
</evidence>
<protein>
    <submittedName>
        <fullName evidence="2">Membrane protein</fullName>
    </submittedName>
</protein>
<evidence type="ECO:0000256" key="1">
    <source>
        <dbReference type="SAM" id="Phobius"/>
    </source>
</evidence>
<feature type="transmembrane region" description="Helical" evidence="1">
    <location>
        <begin position="175"/>
        <end position="195"/>
    </location>
</feature>
<dbReference type="STRING" id="870242.cpu_02480"/>
<feature type="transmembrane region" description="Helical" evidence="1">
    <location>
        <begin position="138"/>
        <end position="163"/>
    </location>
</feature>
<keyword evidence="3" id="KW-1185">Reference proteome</keyword>
<dbReference type="PANTHER" id="PTHR36111:SF2">
    <property type="entry name" value="INNER MEMBRANE PROTEIN"/>
    <property type="match status" value="1"/>
</dbReference>
<accession>A0A1L8CS36</accession>
<gene>
    <name evidence="2" type="ORF">cpu_02480</name>
</gene>
<feature type="transmembrane region" description="Helical" evidence="1">
    <location>
        <begin position="99"/>
        <end position="118"/>
    </location>
</feature>